<proteinExistence type="predicted"/>
<name>A0AAV1CXI4_OLDCO</name>
<dbReference type="AlphaFoldDB" id="A0AAV1CXI4"/>
<dbReference type="Pfam" id="PF03017">
    <property type="entry name" value="Transposase_23"/>
    <property type="match status" value="1"/>
</dbReference>
<feature type="compositionally biased region" description="Basic residues" evidence="1">
    <location>
        <begin position="1"/>
        <end position="10"/>
    </location>
</feature>
<evidence type="ECO:0000313" key="4">
    <source>
        <dbReference type="Proteomes" id="UP001161247"/>
    </source>
</evidence>
<evidence type="ECO:0000256" key="1">
    <source>
        <dbReference type="SAM" id="MobiDB-lite"/>
    </source>
</evidence>
<protein>
    <submittedName>
        <fullName evidence="3">OLC1v1036023C1</fullName>
    </submittedName>
</protein>
<sequence>MPPNTRKRKTICNLQDEPIENPPRLTQRQRMNQTRKLRSQESMMLNRRDTEADGFEQRRNELPEGAEDPVGPNDIFAQVVGPDPPGRLHMIDMGVYSSNASTSVSKRQKYKRELLEYKREMVKNDVHIKSLTDPTKIVAKGVLRSLDPDTKVGRIPLRPDWCEVHINSVIHSGKRLVRPYDWFLTFEDALGVSIAWPCNLVKVIE</sequence>
<feature type="domain" description="Transposase Tnp1/En/Spm-like" evidence="2">
    <location>
        <begin position="130"/>
        <end position="190"/>
    </location>
</feature>
<evidence type="ECO:0000313" key="3">
    <source>
        <dbReference type="EMBL" id="CAI9099238.1"/>
    </source>
</evidence>
<reference evidence="3" key="1">
    <citation type="submission" date="2023-03" db="EMBL/GenBank/DDBJ databases">
        <authorList>
            <person name="Julca I."/>
        </authorList>
    </citation>
    <scope>NUCLEOTIDE SEQUENCE</scope>
</reference>
<feature type="region of interest" description="Disordered" evidence="1">
    <location>
        <begin position="1"/>
        <end position="54"/>
    </location>
</feature>
<feature type="compositionally biased region" description="Polar residues" evidence="1">
    <location>
        <begin position="24"/>
        <end position="34"/>
    </location>
</feature>
<evidence type="ECO:0000259" key="2">
    <source>
        <dbReference type="Pfam" id="PF03017"/>
    </source>
</evidence>
<accession>A0AAV1CXI4</accession>
<dbReference type="EMBL" id="OX459120">
    <property type="protein sequence ID" value="CAI9099238.1"/>
    <property type="molecule type" value="Genomic_DNA"/>
</dbReference>
<keyword evidence="4" id="KW-1185">Reference proteome</keyword>
<organism evidence="3 4">
    <name type="scientific">Oldenlandia corymbosa var. corymbosa</name>
    <dbReference type="NCBI Taxonomy" id="529605"/>
    <lineage>
        <taxon>Eukaryota</taxon>
        <taxon>Viridiplantae</taxon>
        <taxon>Streptophyta</taxon>
        <taxon>Embryophyta</taxon>
        <taxon>Tracheophyta</taxon>
        <taxon>Spermatophyta</taxon>
        <taxon>Magnoliopsida</taxon>
        <taxon>eudicotyledons</taxon>
        <taxon>Gunneridae</taxon>
        <taxon>Pentapetalae</taxon>
        <taxon>asterids</taxon>
        <taxon>lamiids</taxon>
        <taxon>Gentianales</taxon>
        <taxon>Rubiaceae</taxon>
        <taxon>Rubioideae</taxon>
        <taxon>Spermacoceae</taxon>
        <taxon>Hedyotis-Oldenlandia complex</taxon>
        <taxon>Oldenlandia</taxon>
    </lineage>
</organism>
<dbReference type="Proteomes" id="UP001161247">
    <property type="component" value="Chromosome 3"/>
</dbReference>
<gene>
    <name evidence="3" type="ORF">OLC1_LOCUS9299</name>
</gene>
<dbReference type="InterPro" id="IPR004264">
    <property type="entry name" value="Transposase_23"/>
</dbReference>